<evidence type="ECO:0000256" key="7">
    <source>
        <dbReference type="ARBA" id="ARBA00023326"/>
    </source>
</evidence>
<evidence type="ECO:0000313" key="12">
    <source>
        <dbReference type="Proteomes" id="UP000183365"/>
    </source>
</evidence>
<dbReference type="SUPFAM" id="SSF48208">
    <property type="entry name" value="Six-hairpin glycosidases"/>
    <property type="match status" value="1"/>
</dbReference>
<evidence type="ECO:0000256" key="2">
    <source>
        <dbReference type="ARBA" id="ARBA00006188"/>
    </source>
</evidence>
<sequence length="577" mass="66656">MSSTNTIPKIKQSISNIDFLDKTVEDRIALQFGKYFKIKPKLTSQNIDRNRFEKWIDQETQISLQNLKNNIADDNLNNLTTVYKESGIVEGTVLASPSQSNPNYFYDWTRDSAITMNTLVNVLQTQMSEEKSKTKFIPLQFSCVDVKLFGTILKYMNKTYDIQRTKNLSGKPLMKGLGEPKWNVDGSAFMGSWGRPQNDGPALRATTMIHFLNSLKHFGYTLEDVYPFLEPTLLNRTSLVFNTEEELFNKIIYYDLRFVVDNWRRESFDLWEELNGTHFFTSMVQLNSIRLGMNYLREHLDWECPSGTSISAFLDTLDSVYNLLLNFIENEAGFVDKLTNHIIENPQYKYKRSGLDISSLIASVLTHDPITDELNNTMPYNYNSTWVLNSLHGLSEKMQVLYPINHPLNALNMGVSLGRYPEDVYNGNGESEGNPWFLATATGAQYLYGYVNLHLKNKMNLELDASLDEMKESFWHNIFDFSSSSIRNVDANFNLVIPYGSKMYFETIQTLITYADSFLDQIRKHVSDQGNMSEQFNKYTGFQQGARDLTWSYGTFWNTVTLRTIVNKEFQKLEKLE</sequence>
<accession>A0A1L0CX28</accession>
<evidence type="ECO:0000313" key="11">
    <source>
        <dbReference type="EMBL" id="SGZ39367.1"/>
    </source>
</evidence>
<dbReference type="Proteomes" id="UP000183365">
    <property type="component" value="Unassembled WGS sequence"/>
</dbReference>
<evidence type="ECO:0000256" key="8">
    <source>
        <dbReference type="ARBA" id="ARBA00033442"/>
    </source>
</evidence>
<proteinExistence type="inferred from homology"/>
<dbReference type="InterPro" id="IPR008928">
    <property type="entry name" value="6-hairpin_glycosidase_sf"/>
</dbReference>
<dbReference type="PANTHER" id="PTHR31616:SF9">
    <property type="entry name" value="GLUCOAMYLASE, INTRACELLULAR SPORULATION-SPECIFIC"/>
    <property type="match status" value="1"/>
</dbReference>
<dbReference type="InterPro" id="IPR000165">
    <property type="entry name" value="Glucoamylase"/>
</dbReference>
<dbReference type="OrthoDB" id="6123450at2759"/>
<keyword evidence="12" id="KW-1185">Reference proteome</keyword>
<evidence type="ECO:0000259" key="10">
    <source>
        <dbReference type="Pfam" id="PF00723"/>
    </source>
</evidence>
<dbReference type="VEuPathDB" id="FungiDB:HGUI_01567"/>
<feature type="domain" description="GH15-like" evidence="10">
    <location>
        <begin position="79"/>
        <end position="555"/>
    </location>
</feature>
<dbReference type="PRINTS" id="PR00736">
    <property type="entry name" value="GLHYDRLASE15"/>
</dbReference>
<comment type="catalytic activity">
    <reaction evidence="1">
        <text>Hydrolysis of terminal (1-&gt;4)-linked alpha-D-glucose residues successively from non-reducing ends of the chains with release of beta-D-glucose.</text>
        <dbReference type="EC" id="3.2.1.3"/>
    </reaction>
</comment>
<dbReference type="AlphaFoldDB" id="A0A1L0CX28"/>
<evidence type="ECO:0000256" key="5">
    <source>
        <dbReference type="ARBA" id="ARBA00023277"/>
    </source>
</evidence>
<organism evidence="11 12">
    <name type="scientific">Hanseniaspora guilliermondii</name>
    <dbReference type="NCBI Taxonomy" id="56406"/>
    <lineage>
        <taxon>Eukaryota</taxon>
        <taxon>Fungi</taxon>
        <taxon>Dikarya</taxon>
        <taxon>Ascomycota</taxon>
        <taxon>Saccharomycotina</taxon>
        <taxon>Saccharomycetes</taxon>
        <taxon>Saccharomycodales</taxon>
        <taxon>Saccharomycodaceae</taxon>
        <taxon>Hanseniaspora</taxon>
    </lineage>
</organism>
<reference evidence="12" key="1">
    <citation type="submission" date="2016-11" db="EMBL/GenBank/DDBJ databases">
        <authorList>
            <person name="Guldener U."/>
        </authorList>
    </citation>
    <scope>NUCLEOTIDE SEQUENCE [LARGE SCALE GENOMIC DNA]</scope>
</reference>
<keyword evidence="5" id="KW-0119">Carbohydrate metabolism</keyword>
<dbReference type="EC" id="3.2.1.3" evidence="3"/>
<dbReference type="Pfam" id="PF00723">
    <property type="entry name" value="Glyco_hydro_15"/>
    <property type="match status" value="1"/>
</dbReference>
<dbReference type="GO" id="GO:0004339">
    <property type="term" value="F:glucan 1,4-alpha-glucosidase activity"/>
    <property type="evidence" value="ECO:0007669"/>
    <property type="project" value="UniProtKB-EC"/>
</dbReference>
<name>A0A1L0CX28_9ASCO</name>
<dbReference type="GO" id="GO:0000324">
    <property type="term" value="C:fungal-type vacuole"/>
    <property type="evidence" value="ECO:0007669"/>
    <property type="project" value="TreeGrafter"/>
</dbReference>
<keyword evidence="6" id="KW-0326">Glycosidase</keyword>
<evidence type="ECO:0000256" key="6">
    <source>
        <dbReference type="ARBA" id="ARBA00023295"/>
    </source>
</evidence>
<comment type="similarity">
    <text evidence="2">Belongs to the glycosyl hydrolase 15 family.</text>
</comment>
<gene>
    <name evidence="11" type="ORF">HGUI_01567</name>
</gene>
<evidence type="ECO:0000256" key="3">
    <source>
        <dbReference type="ARBA" id="ARBA00012593"/>
    </source>
</evidence>
<evidence type="ECO:0000256" key="1">
    <source>
        <dbReference type="ARBA" id="ARBA00001863"/>
    </source>
</evidence>
<dbReference type="PANTHER" id="PTHR31616">
    <property type="entry name" value="TREHALASE"/>
    <property type="match status" value="1"/>
</dbReference>
<protein>
    <recommendedName>
        <fullName evidence="3">glucan 1,4-alpha-glucosidase</fullName>
        <ecNumber evidence="3">3.2.1.3</ecNumber>
    </recommendedName>
    <alternativeName>
        <fullName evidence="9">1,4-alpha-D-glucan glucohydrolase</fullName>
    </alternativeName>
    <alternativeName>
        <fullName evidence="8">Glucan 1,4-alpha-glucosidase</fullName>
    </alternativeName>
</protein>
<keyword evidence="4" id="KW-0378">Hydrolase</keyword>
<dbReference type="InterPro" id="IPR011613">
    <property type="entry name" value="GH15-like"/>
</dbReference>
<evidence type="ECO:0000256" key="4">
    <source>
        <dbReference type="ARBA" id="ARBA00022801"/>
    </source>
</evidence>
<dbReference type="InterPro" id="IPR012341">
    <property type="entry name" value="6hp_glycosidase-like_sf"/>
</dbReference>
<keyword evidence="7" id="KW-0624">Polysaccharide degradation</keyword>
<dbReference type="Gene3D" id="1.50.10.10">
    <property type="match status" value="1"/>
</dbReference>
<evidence type="ECO:0000256" key="9">
    <source>
        <dbReference type="ARBA" id="ARBA00033473"/>
    </source>
</evidence>
<dbReference type="EMBL" id="FQNF01000022">
    <property type="protein sequence ID" value="SGZ39367.1"/>
    <property type="molecule type" value="Genomic_DNA"/>
</dbReference>
<dbReference type="GO" id="GO:0000272">
    <property type="term" value="P:polysaccharide catabolic process"/>
    <property type="evidence" value="ECO:0007669"/>
    <property type="project" value="UniProtKB-KW"/>
</dbReference>